<name>I1H2G9_BRADI</name>
<dbReference type="Proteomes" id="UP000008810">
    <property type="component" value="Chromosome 1"/>
</dbReference>
<feature type="region of interest" description="Disordered" evidence="1">
    <location>
        <begin position="1"/>
        <end position="44"/>
    </location>
</feature>
<dbReference type="Gramene" id="KQK20281">
    <property type="protein sequence ID" value="KQK20281"/>
    <property type="gene ID" value="BRADI_1g53515v3"/>
</dbReference>
<dbReference type="InterPro" id="IPR029466">
    <property type="entry name" value="NAM-associated_C"/>
</dbReference>
<dbReference type="HOGENOM" id="CLU_109542_0_0_1"/>
<evidence type="ECO:0000313" key="4">
    <source>
        <dbReference type="EnsemblPlants" id="KQK20281"/>
    </source>
</evidence>
<dbReference type="AlphaFoldDB" id="I1H2G9"/>
<dbReference type="ExpressionAtlas" id="I1H2G9">
    <property type="expression patterns" value="baseline"/>
</dbReference>
<dbReference type="Pfam" id="PF14303">
    <property type="entry name" value="NAM-associated"/>
    <property type="match status" value="1"/>
</dbReference>
<organism evidence="4">
    <name type="scientific">Brachypodium distachyon</name>
    <name type="common">Purple false brome</name>
    <name type="synonym">Trachynia distachya</name>
    <dbReference type="NCBI Taxonomy" id="15368"/>
    <lineage>
        <taxon>Eukaryota</taxon>
        <taxon>Viridiplantae</taxon>
        <taxon>Streptophyta</taxon>
        <taxon>Embryophyta</taxon>
        <taxon>Tracheophyta</taxon>
        <taxon>Spermatophyta</taxon>
        <taxon>Magnoliopsida</taxon>
        <taxon>Liliopsida</taxon>
        <taxon>Poales</taxon>
        <taxon>Poaceae</taxon>
        <taxon>BOP clade</taxon>
        <taxon>Pooideae</taxon>
        <taxon>Stipodae</taxon>
        <taxon>Brachypodieae</taxon>
        <taxon>Brachypodium</taxon>
    </lineage>
</organism>
<evidence type="ECO:0000259" key="2">
    <source>
        <dbReference type="Pfam" id="PF14303"/>
    </source>
</evidence>
<feature type="domain" description="No apical meristem-associated C-terminal" evidence="2">
    <location>
        <begin position="5"/>
        <end position="143"/>
    </location>
</feature>
<evidence type="ECO:0000256" key="1">
    <source>
        <dbReference type="SAM" id="MobiDB-lite"/>
    </source>
</evidence>
<proteinExistence type="predicted"/>
<keyword evidence="5" id="KW-1185">Reference proteome</keyword>
<accession>I1H2G9</accession>
<evidence type="ECO:0000313" key="5">
    <source>
        <dbReference type="Proteomes" id="UP000008810"/>
    </source>
</evidence>
<dbReference type="InParanoid" id="I1H2G9"/>
<gene>
    <name evidence="3" type="ORF">BRADI_1g53515v3</name>
</gene>
<dbReference type="EMBL" id="CM000880">
    <property type="protein sequence ID" value="KQK20281.1"/>
    <property type="molecule type" value="Genomic_DNA"/>
</dbReference>
<sequence>MSRSDTKHIDDSEATSRAKADHLRRPIGKKAEKERQCRGKNASSIDDSSIVMALNHVFSKRREVEEAREMARQSREMSREMARQSRELSREAGKRERYAGLHAIEQRKVEIQEVSHEMEIMNKDLSSMDEDQQEYYKMLRRDIIARQSKR</sequence>
<protein>
    <recommendedName>
        <fullName evidence="2">No apical meristem-associated C-terminal domain-containing protein</fullName>
    </recommendedName>
</protein>
<evidence type="ECO:0000313" key="3">
    <source>
        <dbReference type="EMBL" id="KQK20281.1"/>
    </source>
</evidence>
<reference evidence="3 4" key="1">
    <citation type="journal article" date="2010" name="Nature">
        <title>Genome sequencing and analysis of the model grass Brachypodium distachyon.</title>
        <authorList>
            <consortium name="International Brachypodium Initiative"/>
        </authorList>
    </citation>
    <scope>NUCLEOTIDE SEQUENCE [LARGE SCALE GENOMIC DNA]</scope>
    <source>
        <strain evidence="3 4">Bd21</strain>
    </source>
</reference>
<feature type="region of interest" description="Disordered" evidence="1">
    <location>
        <begin position="68"/>
        <end position="94"/>
    </location>
</feature>
<feature type="compositionally biased region" description="Basic and acidic residues" evidence="1">
    <location>
        <begin position="1"/>
        <end position="37"/>
    </location>
</feature>
<reference evidence="3" key="2">
    <citation type="submission" date="2017-06" db="EMBL/GenBank/DDBJ databases">
        <title>WGS assembly of Brachypodium distachyon.</title>
        <authorList>
            <consortium name="The International Brachypodium Initiative"/>
            <person name="Lucas S."/>
            <person name="Harmon-Smith M."/>
            <person name="Lail K."/>
            <person name="Tice H."/>
            <person name="Grimwood J."/>
            <person name="Bruce D."/>
            <person name="Barry K."/>
            <person name="Shu S."/>
            <person name="Lindquist E."/>
            <person name="Wang M."/>
            <person name="Pitluck S."/>
            <person name="Vogel J.P."/>
            <person name="Garvin D.F."/>
            <person name="Mockler T.C."/>
            <person name="Schmutz J."/>
            <person name="Rokhsar D."/>
            <person name="Bevan M.W."/>
        </authorList>
    </citation>
    <scope>NUCLEOTIDE SEQUENCE</scope>
    <source>
        <strain evidence="3">Bd21</strain>
    </source>
</reference>
<dbReference type="EnsemblPlants" id="KQK20281">
    <property type="protein sequence ID" value="KQK20281"/>
    <property type="gene ID" value="BRADI_1g53515v3"/>
</dbReference>
<reference evidence="4" key="3">
    <citation type="submission" date="2018-08" db="UniProtKB">
        <authorList>
            <consortium name="EnsemblPlants"/>
        </authorList>
    </citation>
    <scope>IDENTIFICATION</scope>
    <source>
        <strain evidence="4">cv. Bd21</strain>
    </source>
</reference>